<dbReference type="Proteomes" id="UP000002669">
    <property type="component" value="Unassembled WGS sequence"/>
</dbReference>
<proteinExistence type="predicted"/>
<evidence type="ECO:0000256" key="1">
    <source>
        <dbReference type="SAM" id="MobiDB-lite"/>
    </source>
</evidence>
<dbReference type="HOGENOM" id="CLU_008176_0_0_1"/>
<feature type="compositionally biased region" description="Polar residues" evidence="1">
    <location>
        <begin position="398"/>
        <end position="411"/>
    </location>
</feature>
<evidence type="ECO:0000313" key="3">
    <source>
        <dbReference type="EMBL" id="EFR05219.1"/>
    </source>
</evidence>
<dbReference type="GO" id="GO:0005975">
    <property type="term" value="P:carbohydrate metabolic process"/>
    <property type="evidence" value="ECO:0007669"/>
    <property type="project" value="InterPro"/>
</dbReference>
<evidence type="ECO:0000259" key="2">
    <source>
        <dbReference type="PROSITE" id="PS51910"/>
    </source>
</evidence>
<protein>
    <submittedName>
        <fullName evidence="3">Bacteriodes thetaiotaomicron symbiotic chitinase</fullName>
    </submittedName>
</protein>
<feature type="compositionally biased region" description="Polar residues" evidence="1">
    <location>
        <begin position="281"/>
        <end position="304"/>
    </location>
</feature>
<dbReference type="eggNOG" id="KOG2806">
    <property type="taxonomic scope" value="Eukaryota"/>
</dbReference>
<dbReference type="GeneID" id="10024899"/>
<feature type="compositionally biased region" description="Low complexity" evidence="1">
    <location>
        <begin position="271"/>
        <end position="280"/>
    </location>
</feature>
<dbReference type="AlphaFoldDB" id="E4V636"/>
<name>E4V636_ARTGP</name>
<keyword evidence="4" id="KW-1185">Reference proteome</keyword>
<feature type="region of interest" description="Disordered" evidence="1">
    <location>
        <begin position="216"/>
        <end position="444"/>
    </location>
</feature>
<sequence>MKILAELSKSPELVYNDEAGVNWITWDSDQWVSFDDGRTLKQKASFANNLCLGGTFAWALDLGGPGTMVRPDELEGDTLNLDGADLEGDDSGSGDVYISPEIYKVDKPGIACIPPCTFIMPRLTLDEVTTITFPPYTTSLEVLWWTAQAITLPGGAISSSIGSVRTIQPTTITIPPLTTSVLDMWHWPVTQTDISSATYVVVSSILPPPFMITNSVPSGAVPPPQNRGNSQVGQPGNPHSIGVGDGQPTHRDDQLTHGGDQPTQGGGQPTHGGSQPTQGGNQLTQGNDRPTTNGHSNGNGQPTRGDSRPTPGRRPDTSTTEVFLSRESSEVADNTFNRDSTQSGPNPPDNQTSSPGDRQTTPSNTGHASNRQTTVFPSRTSDKADNNNNNNPTNGHNSQPTSNRQSDSSTDIVIIPPLGGKASHKSDNFPTPPPGSRMFTPKPYPLSSIHDNGKLPTVSFTSGPPTPTCIKDCGKKCKGAFCDCNEKDCSNHGKDFIDPNDPDPPKERDRRKCVGSQCEDGNCKLGNLCSNFDCVGPDCHEGICLGPNCARLPCVGENCLPGCKGTGCKPPGCIGKCSDDGECIDSHCMSFGCTGADCLPPCVGCPPACQGPRCKSFKCQGKGCKNGFCTGSECKQDTDECERPEIAPRCTEAIYKYKRSDSVYSMGELLPLKNITPCKHHCPTRSSSPFADELHQARINRDKSRFGPTSTTKEEPSQTVTVVIPTYTWAHIQDKGELLCDNDGDGVADRKELILGIRFFCRKYDHYSFPGDEVGVWKDATSPAVIVRGDCSSGKCKSFVTISVHREKNPKNNHKDCPENFVMNGRGDVDDQCGQNFRQIVDKCHTRGENHKGGGFFKGKCEWWHIEIRTNSYQRYKRREEETRRKINHIAPYHDPVWDDYFPGVVGEPPQDDQPHD</sequence>
<organism evidence="4">
    <name type="scientific">Arthroderma gypseum (strain ATCC MYA-4604 / CBS 118893)</name>
    <name type="common">Microsporum gypseum</name>
    <dbReference type="NCBI Taxonomy" id="535722"/>
    <lineage>
        <taxon>Eukaryota</taxon>
        <taxon>Fungi</taxon>
        <taxon>Dikarya</taxon>
        <taxon>Ascomycota</taxon>
        <taxon>Pezizomycotina</taxon>
        <taxon>Eurotiomycetes</taxon>
        <taxon>Eurotiomycetidae</taxon>
        <taxon>Onygenales</taxon>
        <taxon>Arthrodermataceae</taxon>
        <taxon>Nannizzia</taxon>
    </lineage>
</organism>
<dbReference type="Pfam" id="PF00704">
    <property type="entry name" value="Glyco_hydro_18"/>
    <property type="match status" value="1"/>
</dbReference>
<gene>
    <name evidence="3" type="ORF">MGYG_08232</name>
</gene>
<dbReference type="VEuPathDB" id="FungiDB:MGYG_08232"/>
<dbReference type="InParanoid" id="E4V636"/>
<dbReference type="PROSITE" id="PS51910">
    <property type="entry name" value="GH18_2"/>
    <property type="match status" value="1"/>
</dbReference>
<dbReference type="OMA" id="IACIPPC"/>
<feature type="compositionally biased region" description="Low complexity" evidence="1">
    <location>
        <begin position="386"/>
        <end position="397"/>
    </location>
</feature>
<dbReference type="RefSeq" id="XP_003169326.1">
    <property type="nucleotide sequence ID" value="XM_003169278.1"/>
</dbReference>
<feature type="domain" description="GH18" evidence="2">
    <location>
        <begin position="1"/>
        <end position="77"/>
    </location>
</feature>
<feature type="compositionally biased region" description="Polar residues" evidence="1">
    <location>
        <begin position="331"/>
        <end position="379"/>
    </location>
</feature>
<reference evidence="4" key="1">
    <citation type="journal article" date="2012" name="MBio">
        <title>Comparative genome analysis of Trichophyton rubrum and related dermatophytes reveals candidate genes involved in infection.</title>
        <authorList>
            <person name="Martinez D.A."/>
            <person name="Oliver B.G."/>
            <person name="Graeser Y."/>
            <person name="Goldberg J.M."/>
            <person name="Li W."/>
            <person name="Martinez-Rossi N.M."/>
            <person name="Monod M."/>
            <person name="Shelest E."/>
            <person name="Barton R.C."/>
            <person name="Birch E."/>
            <person name="Brakhage A.A."/>
            <person name="Chen Z."/>
            <person name="Gurr S.J."/>
            <person name="Heiman D."/>
            <person name="Heitman J."/>
            <person name="Kosti I."/>
            <person name="Rossi A."/>
            <person name="Saif S."/>
            <person name="Samalova M."/>
            <person name="Saunders C.W."/>
            <person name="Shea T."/>
            <person name="Summerbell R.C."/>
            <person name="Xu J."/>
            <person name="Young S."/>
            <person name="Zeng Q."/>
            <person name="Birren B.W."/>
            <person name="Cuomo C.A."/>
            <person name="White T.C."/>
        </authorList>
    </citation>
    <scope>NUCLEOTIDE SEQUENCE [LARGE SCALE GENOMIC DNA]</scope>
    <source>
        <strain evidence="4">ATCC MYA-4604 / CBS 118893</strain>
    </source>
</reference>
<dbReference type="EMBL" id="DS989830">
    <property type="protein sequence ID" value="EFR05219.1"/>
    <property type="molecule type" value="Genomic_DNA"/>
</dbReference>
<dbReference type="Gene3D" id="3.20.20.80">
    <property type="entry name" value="Glycosidases"/>
    <property type="match status" value="1"/>
</dbReference>
<evidence type="ECO:0000313" key="4">
    <source>
        <dbReference type="Proteomes" id="UP000002669"/>
    </source>
</evidence>
<accession>E4V636</accession>
<dbReference type="OrthoDB" id="4186705at2759"/>
<dbReference type="InterPro" id="IPR001223">
    <property type="entry name" value="Glyco_hydro18_cat"/>
</dbReference>